<organism evidence="6 7">
    <name type="scientific">Alkalicella caledoniensis</name>
    <dbReference type="NCBI Taxonomy" id="2731377"/>
    <lineage>
        <taxon>Bacteria</taxon>
        <taxon>Bacillati</taxon>
        <taxon>Bacillota</taxon>
        <taxon>Clostridia</taxon>
        <taxon>Eubacteriales</taxon>
        <taxon>Proteinivoracaceae</taxon>
        <taxon>Alkalicella</taxon>
    </lineage>
</organism>
<protein>
    <recommendedName>
        <fullName evidence="1">glutamate--cysteine ligase</fullName>
        <ecNumber evidence="1">6.3.2.2</ecNumber>
    </recommendedName>
</protein>
<dbReference type="Pfam" id="PF04107">
    <property type="entry name" value="GCS2"/>
    <property type="match status" value="1"/>
</dbReference>
<evidence type="ECO:0000256" key="5">
    <source>
        <dbReference type="ARBA" id="ARBA00048819"/>
    </source>
</evidence>
<gene>
    <name evidence="6" type="ORF">HYG86_04325</name>
</gene>
<evidence type="ECO:0000256" key="1">
    <source>
        <dbReference type="ARBA" id="ARBA00012220"/>
    </source>
</evidence>
<dbReference type="PANTHER" id="PTHR34378:SF1">
    <property type="entry name" value="GLUTAMATE--CYSTEINE LIGASE, CHLOROPLASTIC"/>
    <property type="match status" value="1"/>
</dbReference>
<accession>A0A7G9W5U2</accession>
<name>A0A7G9W5U2_ALKCA</name>
<dbReference type="RefSeq" id="WP_213167717.1">
    <property type="nucleotide sequence ID" value="NZ_CP058559.1"/>
</dbReference>
<sequence>MDVKTYIEHQVEYFKKHARTTDKLLGVEFEHFLVDRETLRSYSYFEPGGQKDIVQGLLKNNSNWRLISQQDGYPLGLEKDGSTITFEPGGQVEISIKPFEKIAEVDAAYRRIIDDIYSQMLPNQILVSVGYHPKTEIATLPILPKKRYEMMFEYFKNHGAKSHNMMKGTAATQVSIDYCDEADFVKKYKVAHFLAPVLASLFDSTPIFEGKIYDKENPRVAIWEETDPVRSKLVPGAISKTFDFRSYAEYLLDVPPILVNKDGVDIYTGEATLRELLHRYDFSEKELEHIQSMVFPDVRLKKFIEIRMADALPYPYGLAVVAMIKGIFYTPSLLDKLYEKAKGFDDQWVLEQNKGLIEMPVKVDETFIALKKNLMEETLKVVTNEERYYLDDFYKLVNEYGSVANWLKELYRNDRDLFIKTIEVPSSKR</sequence>
<dbReference type="InterPro" id="IPR035434">
    <property type="entry name" value="GCL_bact_plant"/>
</dbReference>
<evidence type="ECO:0000313" key="6">
    <source>
        <dbReference type="EMBL" id="QNO14054.1"/>
    </source>
</evidence>
<dbReference type="InterPro" id="IPR006336">
    <property type="entry name" value="GCS2"/>
</dbReference>
<proteinExistence type="predicted"/>
<dbReference type="Gene3D" id="3.30.590.20">
    <property type="match status" value="1"/>
</dbReference>
<dbReference type="SUPFAM" id="SSF55931">
    <property type="entry name" value="Glutamine synthetase/guanido kinase"/>
    <property type="match status" value="1"/>
</dbReference>
<keyword evidence="3" id="KW-0547">Nucleotide-binding</keyword>
<comment type="catalytic activity">
    <reaction evidence="5">
        <text>L-cysteine + L-glutamate + ATP = gamma-L-glutamyl-L-cysteine + ADP + phosphate + H(+)</text>
        <dbReference type="Rhea" id="RHEA:13285"/>
        <dbReference type="ChEBI" id="CHEBI:15378"/>
        <dbReference type="ChEBI" id="CHEBI:29985"/>
        <dbReference type="ChEBI" id="CHEBI:30616"/>
        <dbReference type="ChEBI" id="CHEBI:35235"/>
        <dbReference type="ChEBI" id="CHEBI:43474"/>
        <dbReference type="ChEBI" id="CHEBI:58173"/>
        <dbReference type="ChEBI" id="CHEBI:456216"/>
        <dbReference type="EC" id="6.3.2.2"/>
    </reaction>
</comment>
<keyword evidence="4" id="KW-0067">ATP-binding</keyword>
<keyword evidence="7" id="KW-1185">Reference proteome</keyword>
<dbReference type="GO" id="GO:0004357">
    <property type="term" value="F:glutamate-cysteine ligase activity"/>
    <property type="evidence" value="ECO:0007669"/>
    <property type="project" value="UniProtKB-EC"/>
</dbReference>
<evidence type="ECO:0000256" key="3">
    <source>
        <dbReference type="ARBA" id="ARBA00022741"/>
    </source>
</evidence>
<dbReference type="InterPro" id="IPR014746">
    <property type="entry name" value="Gln_synth/guanido_kin_cat_dom"/>
</dbReference>
<dbReference type="GO" id="GO:0005524">
    <property type="term" value="F:ATP binding"/>
    <property type="evidence" value="ECO:0007669"/>
    <property type="project" value="UniProtKB-KW"/>
</dbReference>
<evidence type="ECO:0000313" key="7">
    <source>
        <dbReference type="Proteomes" id="UP000516160"/>
    </source>
</evidence>
<evidence type="ECO:0000256" key="4">
    <source>
        <dbReference type="ARBA" id="ARBA00022840"/>
    </source>
</evidence>
<dbReference type="PANTHER" id="PTHR34378">
    <property type="entry name" value="GLUTAMATE--CYSTEINE LIGASE, CHLOROPLASTIC"/>
    <property type="match status" value="1"/>
</dbReference>
<evidence type="ECO:0000256" key="2">
    <source>
        <dbReference type="ARBA" id="ARBA00022598"/>
    </source>
</evidence>
<dbReference type="KEGG" id="acae:HYG86_04325"/>
<reference evidence="6 7" key="1">
    <citation type="submission" date="2020-07" db="EMBL/GenBank/DDBJ databases">
        <title>Alkalicella. sp. LB2 genome.</title>
        <authorList>
            <person name="Postec A."/>
            <person name="Quemeneur M."/>
        </authorList>
    </citation>
    <scope>NUCLEOTIDE SEQUENCE [LARGE SCALE GENOMIC DNA]</scope>
    <source>
        <strain evidence="6 7">LB2</strain>
    </source>
</reference>
<dbReference type="EMBL" id="CP058559">
    <property type="protein sequence ID" value="QNO14054.1"/>
    <property type="molecule type" value="Genomic_DNA"/>
</dbReference>
<dbReference type="AlphaFoldDB" id="A0A7G9W5U2"/>
<dbReference type="Proteomes" id="UP000516160">
    <property type="component" value="Chromosome"/>
</dbReference>
<dbReference type="EC" id="6.3.2.2" evidence="1"/>
<keyword evidence="2 6" id="KW-0436">Ligase</keyword>
<dbReference type="GO" id="GO:0006750">
    <property type="term" value="P:glutathione biosynthetic process"/>
    <property type="evidence" value="ECO:0007669"/>
    <property type="project" value="InterPro"/>
</dbReference>